<evidence type="ECO:0000313" key="10">
    <source>
        <dbReference type="EMBL" id="CAJ0791202.1"/>
    </source>
</evidence>
<organism evidence="10 11">
    <name type="scientific">Ralstonia thomasii</name>
    <dbReference type="NCBI Taxonomy" id="3058596"/>
    <lineage>
        <taxon>Bacteria</taxon>
        <taxon>Pseudomonadati</taxon>
        <taxon>Pseudomonadota</taxon>
        <taxon>Betaproteobacteria</taxon>
        <taxon>Burkholderiales</taxon>
        <taxon>Burkholderiaceae</taxon>
        <taxon>Ralstonia</taxon>
    </lineage>
</organism>
<keyword evidence="3 7" id="KW-0812">Transmembrane</keyword>
<protein>
    <recommendedName>
        <fullName evidence="7">Cell division protein FtsB</fullName>
    </recommendedName>
</protein>
<keyword evidence="7" id="KW-0175">Coiled coil</keyword>
<evidence type="ECO:0000256" key="8">
    <source>
        <dbReference type="SAM" id="MobiDB-lite"/>
    </source>
</evidence>
<evidence type="ECO:0000256" key="7">
    <source>
        <dbReference type="HAMAP-Rule" id="MF_00599"/>
    </source>
</evidence>
<accession>A0AAD2F3U3</accession>
<sequence length="124" mass="13902">MAFGARVLPTLVSMRLITLFLLLLLLAIQYPLWLGKGGWLRVWDMQKQVTAQNQRNAELKQRNTKLEGEVKDLKEGTGAIEERARYELGMVKDDEGFVQFVAPAPKTSETPLPPPPPAGQQAHH</sequence>
<evidence type="ECO:0000256" key="6">
    <source>
        <dbReference type="ARBA" id="ARBA00023306"/>
    </source>
</evidence>
<dbReference type="InterPro" id="IPR007060">
    <property type="entry name" value="FtsL/DivIC"/>
</dbReference>
<comment type="function">
    <text evidence="7">Essential cell division protein. May link together the upstream cell division proteins, which are predominantly cytoplasmic, with the downstream cell division proteins, which are predominantly periplasmic.</text>
</comment>
<name>A0AAD2F3U3_9RALS</name>
<keyword evidence="1 7" id="KW-1003">Cell membrane</keyword>
<feature type="region of interest" description="Disordered" evidence="8">
    <location>
        <begin position="102"/>
        <end position="124"/>
    </location>
</feature>
<reference evidence="10" key="1">
    <citation type="submission" date="2023-07" db="EMBL/GenBank/DDBJ databases">
        <authorList>
            <person name="Peeters C."/>
        </authorList>
    </citation>
    <scope>NUCLEOTIDE SEQUENCE</scope>
    <source>
        <strain evidence="10">R-77560</strain>
    </source>
</reference>
<comment type="similarity">
    <text evidence="7">Belongs to the FtsB family.</text>
</comment>
<dbReference type="InterPro" id="IPR023081">
    <property type="entry name" value="Cell_div_FtsB"/>
</dbReference>
<dbReference type="GO" id="GO:0043093">
    <property type="term" value="P:FtsZ-dependent cytokinesis"/>
    <property type="evidence" value="ECO:0007669"/>
    <property type="project" value="UniProtKB-UniRule"/>
</dbReference>
<evidence type="ECO:0000256" key="4">
    <source>
        <dbReference type="ARBA" id="ARBA00022989"/>
    </source>
</evidence>
<dbReference type="AlphaFoldDB" id="A0AAD2F3U3"/>
<keyword evidence="2 7" id="KW-0132">Cell division</keyword>
<dbReference type="GO" id="GO:0030428">
    <property type="term" value="C:cell septum"/>
    <property type="evidence" value="ECO:0007669"/>
    <property type="project" value="TreeGrafter"/>
</dbReference>
<comment type="subcellular location">
    <subcellularLocation>
        <location evidence="7">Cell inner membrane</location>
        <topology evidence="7">Single-pass type II membrane protein</topology>
    </subcellularLocation>
    <text evidence="7">Localizes to the division septum.</text>
</comment>
<keyword evidence="4 7" id="KW-1133">Transmembrane helix</keyword>
<keyword evidence="7" id="KW-0997">Cell inner membrane</keyword>
<feature type="transmembrane region" description="Helical" evidence="9">
    <location>
        <begin position="12"/>
        <end position="33"/>
    </location>
</feature>
<comment type="subunit">
    <text evidence="7">Part of a complex composed of FtsB, FtsL and FtsQ.</text>
</comment>
<dbReference type="PANTHER" id="PTHR37485">
    <property type="entry name" value="CELL DIVISION PROTEIN FTSB"/>
    <property type="match status" value="1"/>
</dbReference>
<dbReference type="EMBL" id="CATZAZ010000004">
    <property type="protein sequence ID" value="CAJ0791202.1"/>
    <property type="molecule type" value="Genomic_DNA"/>
</dbReference>
<feature type="coiled-coil region" evidence="7">
    <location>
        <begin position="49"/>
        <end position="76"/>
    </location>
</feature>
<feature type="topological domain" description="Periplasmic" evidence="7">
    <location>
        <begin position="35"/>
        <end position="124"/>
    </location>
</feature>
<dbReference type="Pfam" id="PF04977">
    <property type="entry name" value="DivIC"/>
    <property type="match status" value="1"/>
</dbReference>
<keyword evidence="6 7" id="KW-0131">Cell cycle</keyword>
<dbReference type="PANTHER" id="PTHR37485:SF1">
    <property type="entry name" value="CELL DIVISION PROTEIN FTSB"/>
    <property type="match status" value="1"/>
</dbReference>
<evidence type="ECO:0000256" key="3">
    <source>
        <dbReference type="ARBA" id="ARBA00022692"/>
    </source>
</evidence>
<evidence type="ECO:0000256" key="5">
    <source>
        <dbReference type="ARBA" id="ARBA00023136"/>
    </source>
</evidence>
<dbReference type="Proteomes" id="UP001189756">
    <property type="component" value="Unassembled WGS sequence"/>
</dbReference>
<proteinExistence type="inferred from homology"/>
<evidence type="ECO:0000313" key="11">
    <source>
        <dbReference type="Proteomes" id="UP001189756"/>
    </source>
</evidence>
<evidence type="ECO:0000256" key="1">
    <source>
        <dbReference type="ARBA" id="ARBA00022475"/>
    </source>
</evidence>
<dbReference type="HAMAP" id="MF_00599">
    <property type="entry name" value="FtsB"/>
    <property type="match status" value="1"/>
</dbReference>
<evidence type="ECO:0000256" key="2">
    <source>
        <dbReference type="ARBA" id="ARBA00022618"/>
    </source>
</evidence>
<feature type="topological domain" description="Cytoplasmic" evidence="7">
    <location>
        <begin position="1"/>
        <end position="16"/>
    </location>
</feature>
<comment type="caution">
    <text evidence="10">The sequence shown here is derived from an EMBL/GenBank/DDBJ whole genome shotgun (WGS) entry which is preliminary data.</text>
</comment>
<dbReference type="GO" id="GO:0032153">
    <property type="term" value="C:cell division site"/>
    <property type="evidence" value="ECO:0007669"/>
    <property type="project" value="UniProtKB-UniRule"/>
</dbReference>
<gene>
    <name evidence="7 10" type="primary">ftsB</name>
    <name evidence="10" type="ORF">R77560_02115</name>
</gene>
<evidence type="ECO:0000256" key="9">
    <source>
        <dbReference type="SAM" id="Phobius"/>
    </source>
</evidence>
<dbReference type="NCBIfam" id="NF002058">
    <property type="entry name" value="PRK00888.1"/>
    <property type="match status" value="1"/>
</dbReference>
<keyword evidence="5 7" id="KW-0472">Membrane</keyword>
<dbReference type="GO" id="GO:0005886">
    <property type="term" value="C:plasma membrane"/>
    <property type="evidence" value="ECO:0007669"/>
    <property type="project" value="UniProtKB-SubCell"/>
</dbReference>